<dbReference type="AlphaFoldDB" id="A0AAD5XX92"/>
<dbReference type="GO" id="GO:0000978">
    <property type="term" value="F:RNA polymerase II cis-regulatory region sequence-specific DNA binding"/>
    <property type="evidence" value="ECO:0007669"/>
    <property type="project" value="TreeGrafter"/>
</dbReference>
<sequence length="371" mass="42480">MQMKIHENTQEWLTIQKSFGNCGDRLKPPASSYKTLSNIPSPPISPSFSMQSNLYANETEQIFFFNASPSTSMDTFQYFEQIKAPEIPFSPPLSNPDIVSMDLGLDSLTDHQDTYINTYNNQPVDYGNIVNTSMWLEEETFSEFNNASRFVSDDFLYIEDQISRPDSTVSYYSNNFDDSELLQSILQHPVPLNHGTFCGYTSPPDANPEPTLFSNITPIAYTTLPVPVTNISSESVPEAKTCEKRIPTPAQKERSSKTQPKLKTELKPKPKERILKKTQPKQPKKRIEKFSSKPVVKVEKNNQNEIPTDKNQEIFPCPICDKIFIRSYNLKSHMVCHSGEKLHGCIWRNCGKSFARKHDLLRHQKNLHKLY</sequence>
<dbReference type="GO" id="GO:0000981">
    <property type="term" value="F:DNA-binding transcription factor activity, RNA polymerase II-specific"/>
    <property type="evidence" value="ECO:0007669"/>
    <property type="project" value="TreeGrafter"/>
</dbReference>
<dbReference type="Proteomes" id="UP001211065">
    <property type="component" value="Unassembled WGS sequence"/>
</dbReference>
<feature type="compositionally biased region" description="Basic residues" evidence="5">
    <location>
        <begin position="276"/>
        <end position="287"/>
    </location>
</feature>
<protein>
    <recommendedName>
        <fullName evidence="6">C2H2-type domain-containing protein</fullName>
    </recommendedName>
</protein>
<evidence type="ECO:0000313" key="7">
    <source>
        <dbReference type="EMBL" id="KAJ3211905.1"/>
    </source>
</evidence>
<feature type="compositionally biased region" description="Basic and acidic residues" evidence="5">
    <location>
        <begin position="240"/>
        <end position="275"/>
    </location>
</feature>
<evidence type="ECO:0000256" key="5">
    <source>
        <dbReference type="SAM" id="MobiDB-lite"/>
    </source>
</evidence>
<dbReference type="SUPFAM" id="SSF57667">
    <property type="entry name" value="beta-beta-alpha zinc fingers"/>
    <property type="match status" value="1"/>
</dbReference>
<feature type="domain" description="C2H2-type" evidence="6">
    <location>
        <begin position="343"/>
        <end position="371"/>
    </location>
</feature>
<dbReference type="PANTHER" id="PTHR23235">
    <property type="entry name" value="KRUEPPEL-LIKE TRANSCRIPTION FACTOR"/>
    <property type="match status" value="1"/>
</dbReference>
<gene>
    <name evidence="7" type="ORF">HK099_007887</name>
</gene>
<accession>A0AAD5XX92</accession>
<dbReference type="EMBL" id="JADGJW010000807">
    <property type="protein sequence ID" value="KAJ3211905.1"/>
    <property type="molecule type" value="Genomic_DNA"/>
</dbReference>
<organism evidence="7 8">
    <name type="scientific">Clydaea vesicula</name>
    <dbReference type="NCBI Taxonomy" id="447962"/>
    <lineage>
        <taxon>Eukaryota</taxon>
        <taxon>Fungi</taxon>
        <taxon>Fungi incertae sedis</taxon>
        <taxon>Chytridiomycota</taxon>
        <taxon>Chytridiomycota incertae sedis</taxon>
        <taxon>Chytridiomycetes</taxon>
        <taxon>Lobulomycetales</taxon>
        <taxon>Lobulomycetaceae</taxon>
        <taxon>Clydaea</taxon>
    </lineage>
</organism>
<dbReference type="PANTHER" id="PTHR23235:SF120">
    <property type="entry name" value="KRUPPEL-LIKE FACTOR 15"/>
    <property type="match status" value="1"/>
</dbReference>
<proteinExistence type="predicted"/>
<evidence type="ECO:0000256" key="1">
    <source>
        <dbReference type="ARBA" id="ARBA00022723"/>
    </source>
</evidence>
<evidence type="ECO:0000256" key="3">
    <source>
        <dbReference type="ARBA" id="ARBA00022833"/>
    </source>
</evidence>
<dbReference type="Gene3D" id="3.30.160.60">
    <property type="entry name" value="Classic Zinc Finger"/>
    <property type="match status" value="2"/>
</dbReference>
<name>A0AAD5XX92_9FUNG</name>
<keyword evidence="2 4" id="KW-0863">Zinc-finger</keyword>
<dbReference type="PROSITE" id="PS00028">
    <property type="entry name" value="ZINC_FINGER_C2H2_1"/>
    <property type="match status" value="2"/>
</dbReference>
<dbReference type="GO" id="GO:0008270">
    <property type="term" value="F:zinc ion binding"/>
    <property type="evidence" value="ECO:0007669"/>
    <property type="project" value="UniProtKB-KW"/>
</dbReference>
<keyword evidence="1" id="KW-0479">Metal-binding</keyword>
<comment type="caution">
    <text evidence="7">The sequence shown here is derived from an EMBL/GenBank/DDBJ whole genome shotgun (WGS) entry which is preliminary data.</text>
</comment>
<dbReference type="SMART" id="SM00355">
    <property type="entry name" value="ZnF_C2H2"/>
    <property type="match status" value="2"/>
</dbReference>
<keyword evidence="8" id="KW-1185">Reference proteome</keyword>
<evidence type="ECO:0000259" key="6">
    <source>
        <dbReference type="PROSITE" id="PS50157"/>
    </source>
</evidence>
<dbReference type="Pfam" id="PF00096">
    <property type="entry name" value="zf-C2H2"/>
    <property type="match status" value="2"/>
</dbReference>
<keyword evidence="3" id="KW-0862">Zinc</keyword>
<reference evidence="7" key="1">
    <citation type="submission" date="2020-05" db="EMBL/GenBank/DDBJ databases">
        <title>Phylogenomic resolution of chytrid fungi.</title>
        <authorList>
            <person name="Stajich J.E."/>
            <person name="Amses K."/>
            <person name="Simmons R."/>
            <person name="Seto K."/>
            <person name="Myers J."/>
            <person name="Bonds A."/>
            <person name="Quandt C.A."/>
            <person name="Barry K."/>
            <person name="Liu P."/>
            <person name="Grigoriev I."/>
            <person name="Longcore J.E."/>
            <person name="James T.Y."/>
        </authorList>
    </citation>
    <scope>NUCLEOTIDE SEQUENCE</scope>
    <source>
        <strain evidence="7">JEL0476</strain>
    </source>
</reference>
<dbReference type="InterPro" id="IPR036236">
    <property type="entry name" value="Znf_C2H2_sf"/>
</dbReference>
<dbReference type="PROSITE" id="PS50157">
    <property type="entry name" value="ZINC_FINGER_C2H2_2"/>
    <property type="match status" value="2"/>
</dbReference>
<dbReference type="InterPro" id="IPR013087">
    <property type="entry name" value="Znf_C2H2_type"/>
</dbReference>
<feature type="region of interest" description="Disordered" evidence="5">
    <location>
        <begin position="237"/>
        <end position="288"/>
    </location>
</feature>
<evidence type="ECO:0000256" key="2">
    <source>
        <dbReference type="ARBA" id="ARBA00022771"/>
    </source>
</evidence>
<feature type="domain" description="C2H2-type" evidence="6">
    <location>
        <begin position="315"/>
        <end position="342"/>
    </location>
</feature>
<evidence type="ECO:0000313" key="8">
    <source>
        <dbReference type="Proteomes" id="UP001211065"/>
    </source>
</evidence>
<evidence type="ECO:0000256" key="4">
    <source>
        <dbReference type="PROSITE-ProRule" id="PRU00042"/>
    </source>
</evidence>